<dbReference type="EMBL" id="KN840444">
    <property type="protein sequence ID" value="KIP11673.1"/>
    <property type="molecule type" value="Genomic_DNA"/>
</dbReference>
<reference evidence="2 3" key="1">
    <citation type="journal article" date="2014" name="PLoS Genet.">
        <title>Analysis of the Phlebiopsis gigantea genome, transcriptome and secretome provides insight into its pioneer colonization strategies of wood.</title>
        <authorList>
            <person name="Hori C."/>
            <person name="Ishida T."/>
            <person name="Igarashi K."/>
            <person name="Samejima M."/>
            <person name="Suzuki H."/>
            <person name="Master E."/>
            <person name="Ferreira P."/>
            <person name="Ruiz-Duenas F.J."/>
            <person name="Held B."/>
            <person name="Canessa P."/>
            <person name="Larrondo L.F."/>
            <person name="Schmoll M."/>
            <person name="Druzhinina I.S."/>
            <person name="Kubicek C.P."/>
            <person name="Gaskell J.A."/>
            <person name="Kersten P."/>
            <person name="St John F."/>
            <person name="Glasner J."/>
            <person name="Sabat G."/>
            <person name="Splinter BonDurant S."/>
            <person name="Syed K."/>
            <person name="Yadav J."/>
            <person name="Mgbeahuruike A.C."/>
            <person name="Kovalchuk A."/>
            <person name="Asiegbu F.O."/>
            <person name="Lackner G."/>
            <person name="Hoffmeister D."/>
            <person name="Rencoret J."/>
            <person name="Gutierrez A."/>
            <person name="Sun H."/>
            <person name="Lindquist E."/>
            <person name="Barry K."/>
            <person name="Riley R."/>
            <person name="Grigoriev I.V."/>
            <person name="Henrissat B."/>
            <person name="Kues U."/>
            <person name="Berka R.M."/>
            <person name="Martinez A.T."/>
            <person name="Covert S.F."/>
            <person name="Blanchette R.A."/>
            <person name="Cullen D."/>
        </authorList>
    </citation>
    <scope>NUCLEOTIDE SEQUENCE [LARGE SCALE GENOMIC DNA]</scope>
    <source>
        <strain evidence="2 3">11061_1 CR5-6</strain>
    </source>
</reference>
<dbReference type="Proteomes" id="UP000053257">
    <property type="component" value="Unassembled WGS sequence"/>
</dbReference>
<feature type="region of interest" description="Disordered" evidence="1">
    <location>
        <begin position="276"/>
        <end position="329"/>
    </location>
</feature>
<name>A0A0C3PV50_PHLG1</name>
<evidence type="ECO:0000256" key="1">
    <source>
        <dbReference type="SAM" id="MobiDB-lite"/>
    </source>
</evidence>
<feature type="compositionally biased region" description="Low complexity" evidence="1">
    <location>
        <begin position="318"/>
        <end position="329"/>
    </location>
</feature>
<feature type="compositionally biased region" description="Acidic residues" evidence="1">
    <location>
        <begin position="163"/>
        <end position="199"/>
    </location>
</feature>
<evidence type="ECO:0000313" key="3">
    <source>
        <dbReference type="Proteomes" id="UP000053257"/>
    </source>
</evidence>
<sequence>MCWYWCDKCDDEHMENPREHFRRRHETTTTICFAGDYSRTRINRIDGGLWKCPKCHKTFEGCSRRIQTHASNGVCLVSDRVRRVRRKYIPSNSARQSKAAAPRVRRRRISPSLIVSINDSAELSESDQDAEIVIRTPGVSPTPDDRTVSHPHRAQIELPNNGEDTEEEVNDEEMEDDEAEEDGNLKEEDSEGEESDGEGEATGQAQADQTRPIPPVAGPSHSAQDFTVGVAQRPTPPPLLDLLAKLRRRREVSATTQPSPDRAAVDNLRQQVVFSAADPPSSEDSRHEANSHRSSPRAEDPAAVPEQAGPLAAGPSTRSRPAIPSAQSSAPISHALRTFLDTLRTPLDGLASIFIDNGFDSEASLDILSELPPEGNWENMKQEILAKGRLAGWLTVKHALQQRRASVLGREQHA</sequence>
<evidence type="ECO:0000313" key="2">
    <source>
        <dbReference type="EMBL" id="KIP11673.1"/>
    </source>
</evidence>
<proteinExistence type="predicted"/>
<organism evidence="2 3">
    <name type="scientific">Phlebiopsis gigantea (strain 11061_1 CR5-6)</name>
    <name type="common">White-rot fungus</name>
    <name type="synonym">Peniophora gigantea</name>
    <dbReference type="NCBI Taxonomy" id="745531"/>
    <lineage>
        <taxon>Eukaryota</taxon>
        <taxon>Fungi</taxon>
        <taxon>Dikarya</taxon>
        <taxon>Basidiomycota</taxon>
        <taxon>Agaricomycotina</taxon>
        <taxon>Agaricomycetes</taxon>
        <taxon>Polyporales</taxon>
        <taxon>Phanerochaetaceae</taxon>
        <taxon>Phlebiopsis</taxon>
    </lineage>
</organism>
<feature type="compositionally biased region" description="Basic and acidic residues" evidence="1">
    <location>
        <begin position="283"/>
        <end position="300"/>
    </location>
</feature>
<protein>
    <submittedName>
        <fullName evidence="2">Uncharacterized protein</fullName>
    </submittedName>
</protein>
<feature type="region of interest" description="Disordered" evidence="1">
    <location>
        <begin position="120"/>
        <end position="244"/>
    </location>
</feature>
<dbReference type="HOGENOM" id="CLU_664122_0_0_1"/>
<accession>A0A0C3PV50</accession>
<gene>
    <name evidence="2" type="ORF">PHLGIDRAFT_436707</name>
</gene>
<keyword evidence="3" id="KW-1185">Reference proteome</keyword>
<dbReference type="AlphaFoldDB" id="A0A0C3PV50"/>